<dbReference type="SUPFAM" id="SSF90123">
    <property type="entry name" value="ABC transporter transmembrane region"/>
    <property type="match status" value="1"/>
</dbReference>
<dbReference type="GO" id="GO:0015421">
    <property type="term" value="F:ABC-type oligopeptide transporter activity"/>
    <property type="evidence" value="ECO:0007669"/>
    <property type="project" value="TreeGrafter"/>
</dbReference>
<name>A0A6P1TKV4_9FIRM</name>
<sequence>MNKLTKYMRRYWYAYVFALICMVISIALDMLAPQITKRIIDDVIVGGNQNLLIKLLIGILIVGVGRSIFGYFKELTFDLVSSKIAADIRRNLFRHIQSLSIQFFDKTNTGELMSRVKDDVDKIWNALGFVGMLIIEVVIHTSIVLYCMINLSPKLTIIPLIAMPIVACIAIFMEKSLGTVYEEISEENAELNTVAQENLAGVRTVKAFAREKFEINKFLSHNKRYYELNMKQSKVFVKYNPYFQFITKLLPVLVIIFGGSMVIKGEITLGTLGAFTEYSNNIVWPMEMLGWLSNDLASAFASNKKIQKILKETPVVKEKASVTQLGDMKGTIEFDHVSFTQGDKTILSDINFKLESGKTIGIMGATGAGKTSIINLLQRFYDVNEGEIRLDGINIKDLSIKEIRSNISLVMQDVFLFSDTVTENIKLGKRDVINEEEILHAVTNAQAKDFIERMDNQYETIIGERGVGLSGGQKQRISIARSLAKQTPILVLDDSTSALDMETEHLIQKALNELDNTTKIVIAHRISAVRNADEIIILEDGTIAERGTHEELLQAKGLYYKTYMAQYGDYLKTSTIAV</sequence>
<dbReference type="InterPro" id="IPR036640">
    <property type="entry name" value="ABC1_TM_sf"/>
</dbReference>
<dbReference type="GO" id="GO:0016887">
    <property type="term" value="F:ATP hydrolysis activity"/>
    <property type="evidence" value="ECO:0007669"/>
    <property type="project" value="InterPro"/>
</dbReference>
<keyword evidence="3" id="KW-1003">Cell membrane</keyword>
<keyword evidence="7 9" id="KW-1133">Transmembrane helix</keyword>
<evidence type="ECO:0000256" key="5">
    <source>
        <dbReference type="ARBA" id="ARBA00022741"/>
    </source>
</evidence>
<dbReference type="SMART" id="SM00382">
    <property type="entry name" value="AAA"/>
    <property type="match status" value="1"/>
</dbReference>
<evidence type="ECO:0000256" key="7">
    <source>
        <dbReference type="ARBA" id="ARBA00022989"/>
    </source>
</evidence>
<dbReference type="KEGG" id="anr:Ana3638_05285"/>
<evidence type="ECO:0000256" key="3">
    <source>
        <dbReference type="ARBA" id="ARBA00022475"/>
    </source>
</evidence>
<evidence type="ECO:0000256" key="2">
    <source>
        <dbReference type="ARBA" id="ARBA00022448"/>
    </source>
</evidence>
<feature type="transmembrane region" description="Helical" evidence="9">
    <location>
        <begin position="51"/>
        <end position="72"/>
    </location>
</feature>
<dbReference type="PANTHER" id="PTHR43394">
    <property type="entry name" value="ATP-DEPENDENT PERMEASE MDL1, MITOCHONDRIAL"/>
    <property type="match status" value="1"/>
</dbReference>
<proteinExistence type="predicted"/>
<dbReference type="InterPro" id="IPR011527">
    <property type="entry name" value="ABC1_TM_dom"/>
</dbReference>
<comment type="subcellular location">
    <subcellularLocation>
        <location evidence="1">Cell membrane</location>
        <topology evidence="1">Multi-pass membrane protein</topology>
    </subcellularLocation>
</comment>
<dbReference type="Pfam" id="PF00005">
    <property type="entry name" value="ABC_tran"/>
    <property type="match status" value="1"/>
</dbReference>
<evidence type="ECO:0000256" key="4">
    <source>
        <dbReference type="ARBA" id="ARBA00022692"/>
    </source>
</evidence>
<accession>A0A6P1TKV4</accession>
<evidence type="ECO:0000259" key="11">
    <source>
        <dbReference type="PROSITE" id="PS50929"/>
    </source>
</evidence>
<dbReference type="InterPro" id="IPR027417">
    <property type="entry name" value="P-loop_NTPase"/>
</dbReference>
<dbReference type="PROSITE" id="PS00211">
    <property type="entry name" value="ABC_TRANSPORTER_1"/>
    <property type="match status" value="1"/>
</dbReference>
<feature type="transmembrane region" description="Helical" evidence="9">
    <location>
        <begin position="155"/>
        <end position="173"/>
    </location>
</feature>
<keyword evidence="13" id="KW-1185">Reference proteome</keyword>
<evidence type="ECO:0000256" key="9">
    <source>
        <dbReference type="SAM" id="Phobius"/>
    </source>
</evidence>
<reference evidence="12 13" key="1">
    <citation type="submission" date="2020-01" db="EMBL/GenBank/DDBJ databases">
        <title>Genome analysis of Anaerocolumna sp. CBA3638.</title>
        <authorList>
            <person name="Kim J."/>
            <person name="Roh S.W."/>
        </authorList>
    </citation>
    <scope>NUCLEOTIDE SEQUENCE [LARGE SCALE GENOMIC DNA]</scope>
    <source>
        <strain evidence="12 13">CBA3638</strain>
    </source>
</reference>
<evidence type="ECO:0000313" key="13">
    <source>
        <dbReference type="Proteomes" id="UP000464314"/>
    </source>
</evidence>
<feature type="domain" description="ABC transporter" evidence="10">
    <location>
        <begin position="332"/>
        <end position="565"/>
    </location>
</feature>
<dbReference type="Gene3D" id="1.20.1560.10">
    <property type="entry name" value="ABC transporter type 1, transmembrane domain"/>
    <property type="match status" value="1"/>
</dbReference>
<dbReference type="PANTHER" id="PTHR43394:SF1">
    <property type="entry name" value="ATP-BINDING CASSETTE SUB-FAMILY B MEMBER 10, MITOCHONDRIAL"/>
    <property type="match status" value="1"/>
</dbReference>
<dbReference type="InterPro" id="IPR017871">
    <property type="entry name" value="ABC_transporter-like_CS"/>
</dbReference>
<evidence type="ECO:0000256" key="6">
    <source>
        <dbReference type="ARBA" id="ARBA00022840"/>
    </source>
</evidence>
<feature type="transmembrane region" description="Helical" evidence="9">
    <location>
        <begin position="242"/>
        <end position="263"/>
    </location>
</feature>
<dbReference type="Proteomes" id="UP000464314">
    <property type="component" value="Chromosome"/>
</dbReference>
<dbReference type="InterPro" id="IPR003593">
    <property type="entry name" value="AAA+_ATPase"/>
</dbReference>
<keyword evidence="8 9" id="KW-0472">Membrane</keyword>
<dbReference type="Gene3D" id="3.40.50.300">
    <property type="entry name" value="P-loop containing nucleotide triphosphate hydrolases"/>
    <property type="match status" value="1"/>
</dbReference>
<evidence type="ECO:0000256" key="8">
    <source>
        <dbReference type="ARBA" id="ARBA00023136"/>
    </source>
</evidence>
<organism evidence="12 13">
    <name type="scientific">Anaerocolumna sedimenticola</name>
    <dbReference type="NCBI Taxonomy" id="2696063"/>
    <lineage>
        <taxon>Bacteria</taxon>
        <taxon>Bacillati</taxon>
        <taxon>Bacillota</taxon>
        <taxon>Clostridia</taxon>
        <taxon>Lachnospirales</taxon>
        <taxon>Lachnospiraceae</taxon>
        <taxon>Anaerocolumna</taxon>
    </lineage>
</organism>
<feature type="domain" description="ABC transmembrane type-1" evidence="11">
    <location>
        <begin position="16"/>
        <end position="298"/>
    </location>
</feature>
<keyword evidence="4 9" id="KW-0812">Transmembrane</keyword>
<dbReference type="InterPro" id="IPR003439">
    <property type="entry name" value="ABC_transporter-like_ATP-bd"/>
</dbReference>
<dbReference type="PROSITE" id="PS50893">
    <property type="entry name" value="ABC_TRANSPORTER_2"/>
    <property type="match status" value="1"/>
</dbReference>
<keyword evidence="6 12" id="KW-0067">ATP-binding</keyword>
<dbReference type="Pfam" id="PF00664">
    <property type="entry name" value="ABC_membrane"/>
    <property type="match status" value="1"/>
</dbReference>
<dbReference type="FunFam" id="3.40.50.300:FF:000221">
    <property type="entry name" value="Multidrug ABC transporter ATP-binding protein"/>
    <property type="match status" value="1"/>
</dbReference>
<keyword evidence="2" id="KW-0813">Transport</keyword>
<dbReference type="GO" id="GO:0005886">
    <property type="term" value="C:plasma membrane"/>
    <property type="evidence" value="ECO:0007669"/>
    <property type="project" value="UniProtKB-SubCell"/>
</dbReference>
<dbReference type="SUPFAM" id="SSF52540">
    <property type="entry name" value="P-loop containing nucleoside triphosphate hydrolases"/>
    <property type="match status" value="1"/>
</dbReference>
<dbReference type="PROSITE" id="PS50929">
    <property type="entry name" value="ABC_TM1F"/>
    <property type="match status" value="1"/>
</dbReference>
<dbReference type="CDD" id="cd18542">
    <property type="entry name" value="ABC_6TM_YknU_like"/>
    <property type="match status" value="1"/>
</dbReference>
<evidence type="ECO:0000256" key="1">
    <source>
        <dbReference type="ARBA" id="ARBA00004651"/>
    </source>
</evidence>
<dbReference type="GO" id="GO:0005524">
    <property type="term" value="F:ATP binding"/>
    <property type="evidence" value="ECO:0007669"/>
    <property type="project" value="UniProtKB-KW"/>
</dbReference>
<dbReference type="AlphaFoldDB" id="A0A6P1TKV4"/>
<evidence type="ECO:0000259" key="10">
    <source>
        <dbReference type="PROSITE" id="PS50893"/>
    </source>
</evidence>
<feature type="transmembrane region" description="Helical" evidence="9">
    <location>
        <begin position="12"/>
        <end position="31"/>
    </location>
</feature>
<dbReference type="EMBL" id="CP048000">
    <property type="protein sequence ID" value="QHQ60265.1"/>
    <property type="molecule type" value="Genomic_DNA"/>
</dbReference>
<gene>
    <name evidence="12" type="ORF">Ana3638_05285</name>
</gene>
<feature type="transmembrane region" description="Helical" evidence="9">
    <location>
        <begin position="123"/>
        <end position="148"/>
    </location>
</feature>
<keyword evidence="5" id="KW-0547">Nucleotide-binding</keyword>
<dbReference type="InterPro" id="IPR039421">
    <property type="entry name" value="Type_1_exporter"/>
</dbReference>
<evidence type="ECO:0000313" key="12">
    <source>
        <dbReference type="EMBL" id="QHQ60265.1"/>
    </source>
</evidence>
<protein>
    <submittedName>
        <fullName evidence="12">ATP-binding cassette domain-containing protein</fullName>
    </submittedName>
</protein>
<dbReference type="RefSeq" id="WP_161837101.1">
    <property type="nucleotide sequence ID" value="NZ_CP048000.1"/>
</dbReference>